<dbReference type="EMBL" id="FMHT01000003">
    <property type="protein sequence ID" value="SCL34322.1"/>
    <property type="molecule type" value="Genomic_DNA"/>
</dbReference>
<dbReference type="CDD" id="cd23399">
    <property type="entry name" value="beta-trefoil_ABD_ABFB"/>
    <property type="match status" value="1"/>
</dbReference>
<dbReference type="SUPFAM" id="SSF110221">
    <property type="entry name" value="AbfB domain"/>
    <property type="match status" value="1"/>
</dbReference>
<keyword evidence="5 8" id="KW-0326">Glycosidase</keyword>
<dbReference type="Gene3D" id="2.115.10.20">
    <property type="entry name" value="Glycosyl hydrolase domain, family 43"/>
    <property type="match status" value="1"/>
</dbReference>
<evidence type="ECO:0000256" key="8">
    <source>
        <dbReference type="RuleBase" id="RU361187"/>
    </source>
</evidence>
<dbReference type="Pfam" id="PF05270">
    <property type="entry name" value="AbfB"/>
    <property type="match status" value="1"/>
</dbReference>
<dbReference type="Proteomes" id="UP000199699">
    <property type="component" value="Unassembled WGS sequence"/>
</dbReference>
<evidence type="ECO:0000256" key="7">
    <source>
        <dbReference type="PIRSR" id="PIRSR606710-2"/>
    </source>
</evidence>
<proteinExistence type="inferred from homology"/>
<feature type="chain" id="PRO_5008746203" evidence="9">
    <location>
        <begin position="32"/>
        <end position="458"/>
    </location>
</feature>
<dbReference type="InterPro" id="IPR006710">
    <property type="entry name" value="Glyco_hydro_43"/>
</dbReference>
<sequence length="458" mass="50368">MTRTAFRRVAAYLVAACVAVTAALVATPAQAANPIVNRFAADPSMLVANDRMYIYATDDQGNSGTYWDSDAWRVYSSSNLVDWTDHGAPFAVGGFSWARQYAWAPSAVRRNGYYYLYLPVDRTKIGVARSTSPTGGFSDPRGTPLIERGRDANTGEEPIDPAAFVDDNGQAYLYFGGARAPKVVRLNADLTSTSGAIQNITISGTGSGTAFGEAGFVHKRNGLYYYSYSTGWPGRIAYATATNPLGPFTYRGIVLDYTNNNTNHHSIAEFNGRWYIAYHRNDLPGSNNFRRSLAMEYLTYNSDGTIRPVTQTSVGVGTPTSPANRLQSYNFTDRYVRHVDYDARIDANVSPLADSQWRIVPGLASSADGNVSLESVNFPGYYLRHANYDFVLAQNDNSATFRADATFKRVPGLADAAAVSFRSYNFPDRYLRHSNYLLRLDPITDATGRADATFRITS</sequence>
<organism evidence="11 12">
    <name type="scientific">Micromonospora nigra</name>
    <dbReference type="NCBI Taxonomy" id="145857"/>
    <lineage>
        <taxon>Bacteria</taxon>
        <taxon>Bacillati</taxon>
        <taxon>Actinomycetota</taxon>
        <taxon>Actinomycetes</taxon>
        <taxon>Micromonosporales</taxon>
        <taxon>Micromonosporaceae</taxon>
        <taxon>Micromonospora</taxon>
    </lineage>
</organism>
<evidence type="ECO:0000256" key="6">
    <source>
        <dbReference type="PIRSR" id="PIRSR606710-1"/>
    </source>
</evidence>
<evidence type="ECO:0000313" key="12">
    <source>
        <dbReference type="Proteomes" id="UP000199699"/>
    </source>
</evidence>
<comment type="similarity">
    <text evidence="1 8">Belongs to the glycosyl hydrolase 43 family.</text>
</comment>
<dbReference type="PANTHER" id="PTHR43772">
    <property type="entry name" value="ENDO-1,4-BETA-XYLANASE"/>
    <property type="match status" value="1"/>
</dbReference>
<feature type="signal peptide" evidence="9">
    <location>
        <begin position="1"/>
        <end position="31"/>
    </location>
</feature>
<keyword evidence="2" id="KW-0624">Polysaccharide degradation</keyword>
<keyword evidence="4" id="KW-0119">Carbohydrate metabolism</keyword>
<keyword evidence="3 8" id="KW-0378">Hydrolase</keyword>
<dbReference type="Gene3D" id="2.80.10.50">
    <property type="match status" value="1"/>
</dbReference>
<keyword evidence="9" id="KW-0732">Signal</keyword>
<protein>
    <submittedName>
        <fullName evidence="11">Glycosyl hydrolases family 43</fullName>
    </submittedName>
</protein>
<keyword evidence="12" id="KW-1185">Reference proteome</keyword>
<keyword evidence="2" id="KW-0858">Xylan degradation</keyword>
<dbReference type="CDD" id="cd08990">
    <property type="entry name" value="GH43_AXH_like"/>
    <property type="match status" value="1"/>
</dbReference>
<feature type="site" description="Important for catalytic activity, responsible for pKa modulation of the active site Glu and correct orientation of both the proton donor and substrate" evidence="7">
    <location>
        <position position="160"/>
    </location>
</feature>
<name>A0A1C6SYC8_9ACTN</name>
<accession>A0A1C6SYC8</accession>
<evidence type="ECO:0000256" key="4">
    <source>
        <dbReference type="ARBA" id="ARBA00023277"/>
    </source>
</evidence>
<feature type="active site" description="Proton donor" evidence="6">
    <location>
        <position position="213"/>
    </location>
</feature>
<dbReference type="GO" id="GO:0046373">
    <property type="term" value="P:L-arabinose metabolic process"/>
    <property type="evidence" value="ECO:0007669"/>
    <property type="project" value="InterPro"/>
</dbReference>
<dbReference type="InterPro" id="IPR036195">
    <property type="entry name" value="AbfB_ABD_sf"/>
</dbReference>
<dbReference type="InterPro" id="IPR023296">
    <property type="entry name" value="Glyco_hydro_beta-prop_sf"/>
</dbReference>
<dbReference type="PANTHER" id="PTHR43772:SF2">
    <property type="entry name" value="PUTATIVE (AFU_ORTHOLOGUE AFUA_2G04480)-RELATED"/>
    <property type="match status" value="1"/>
</dbReference>
<gene>
    <name evidence="11" type="ORF">GA0070616_4939</name>
</gene>
<dbReference type="InterPro" id="IPR052176">
    <property type="entry name" value="Glycosyl_Hydrlase_43_Enz"/>
</dbReference>
<feature type="active site" description="Proton acceptor" evidence="6">
    <location>
        <position position="42"/>
    </location>
</feature>
<dbReference type="InterPro" id="IPR007934">
    <property type="entry name" value="AbfB_ABD"/>
</dbReference>
<dbReference type="GO" id="GO:0046556">
    <property type="term" value="F:alpha-L-arabinofuranosidase activity"/>
    <property type="evidence" value="ECO:0007669"/>
    <property type="project" value="InterPro"/>
</dbReference>
<reference evidence="11 12" key="1">
    <citation type="submission" date="2016-06" db="EMBL/GenBank/DDBJ databases">
        <authorList>
            <person name="Kjaerup R.B."/>
            <person name="Dalgaard T.S."/>
            <person name="Juul-Madsen H.R."/>
        </authorList>
    </citation>
    <scope>NUCLEOTIDE SEQUENCE [LARGE SCALE GENOMIC DNA]</scope>
    <source>
        <strain evidence="11 12">DSM 43818</strain>
    </source>
</reference>
<evidence type="ECO:0000313" key="11">
    <source>
        <dbReference type="EMBL" id="SCL34322.1"/>
    </source>
</evidence>
<dbReference type="STRING" id="145857.GA0070616_4939"/>
<dbReference type="GO" id="GO:0045493">
    <property type="term" value="P:xylan catabolic process"/>
    <property type="evidence" value="ECO:0007669"/>
    <property type="project" value="UniProtKB-KW"/>
</dbReference>
<evidence type="ECO:0000259" key="10">
    <source>
        <dbReference type="Pfam" id="PF05270"/>
    </source>
</evidence>
<evidence type="ECO:0000256" key="2">
    <source>
        <dbReference type="ARBA" id="ARBA00022651"/>
    </source>
</evidence>
<evidence type="ECO:0000256" key="5">
    <source>
        <dbReference type="ARBA" id="ARBA00023295"/>
    </source>
</evidence>
<feature type="domain" description="Alpha-L-arabinofuranosidase B arabinose-binding" evidence="10">
    <location>
        <begin position="325"/>
        <end position="456"/>
    </location>
</feature>
<evidence type="ECO:0000256" key="9">
    <source>
        <dbReference type="SAM" id="SignalP"/>
    </source>
</evidence>
<dbReference type="RefSeq" id="WP_217628230.1">
    <property type="nucleotide sequence ID" value="NZ_FMHT01000003.1"/>
</dbReference>
<dbReference type="Pfam" id="PF04616">
    <property type="entry name" value="Glyco_hydro_43"/>
    <property type="match status" value="1"/>
</dbReference>
<dbReference type="SUPFAM" id="SSF75005">
    <property type="entry name" value="Arabinanase/levansucrase/invertase"/>
    <property type="match status" value="1"/>
</dbReference>
<evidence type="ECO:0000256" key="1">
    <source>
        <dbReference type="ARBA" id="ARBA00009865"/>
    </source>
</evidence>
<dbReference type="AlphaFoldDB" id="A0A1C6SYC8"/>
<evidence type="ECO:0000256" key="3">
    <source>
        <dbReference type="ARBA" id="ARBA00022801"/>
    </source>
</evidence>